<protein>
    <submittedName>
        <fullName evidence="3">Uncharacterized conserved protein YndB, AHSA1/START domain</fullName>
    </submittedName>
</protein>
<feature type="domain" description="Activator of Hsp90 ATPase homologue 1/2-like C-terminal" evidence="2">
    <location>
        <begin position="19"/>
        <end position="150"/>
    </location>
</feature>
<keyword evidence="4" id="KW-1185">Reference proteome</keyword>
<dbReference type="RefSeq" id="WP_092362825.1">
    <property type="nucleotide sequence ID" value="NZ_BMGV01000002.1"/>
</dbReference>
<evidence type="ECO:0000313" key="3">
    <source>
        <dbReference type="EMBL" id="SEI78260.1"/>
    </source>
</evidence>
<sequence>MTSSADLHHDMLTLVRRFDHPPESVFGAFTTAESCASWMCPAPGAQVRCDPFDFRPGGCSVTQMDFGSEGTWRSTDIYALVAPAQLILMHSRLEGPDGLESATVATLRFTPDAGGCVLRMTEQGAFASAESVAGQREGWDAMFDTLSAHLSESLARLNSRV</sequence>
<dbReference type="InterPro" id="IPR013538">
    <property type="entry name" value="ASHA1/2-like_C"/>
</dbReference>
<dbReference type="STRING" id="1227549.SAMN05444007_102343"/>
<organism evidence="3 4">
    <name type="scientific">Cribrihabitans marinus</name>
    <dbReference type="NCBI Taxonomy" id="1227549"/>
    <lineage>
        <taxon>Bacteria</taxon>
        <taxon>Pseudomonadati</taxon>
        <taxon>Pseudomonadota</taxon>
        <taxon>Alphaproteobacteria</taxon>
        <taxon>Rhodobacterales</taxon>
        <taxon>Paracoccaceae</taxon>
        <taxon>Cribrihabitans</taxon>
    </lineage>
</organism>
<dbReference type="AlphaFoldDB" id="A0A1H6TPS7"/>
<gene>
    <name evidence="3" type="ORF">SAMN05444007_102343</name>
</gene>
<name>A0A1H6TPS7_9RHOB</name>
<accession>A0A1H6TPS7</accession>
<evidence type="ECO:0000259" key="2">
    <source>
        <dbReference type="Pfam" id="PF08327"/>
    </source>
</evidence>
<dbReference type="Gene3D" id="3.30.530.20">
    <property type="match status" value="1"/>
</dbReference>
<comment type="similarity">
    <text evidence="1">Belongs to the AHA1 family.</text>
</comment>
<dbReference type="InterPro" id="IPR023393">
    <property type="entry name" value="START-like_dom_sf"/>
</dbReference>
<dbReference type="OrthoDB" id="9805228at2"/>
<evidence type="ECO:0000256" key="1">
    <source>
        <dbReference type="ARBA" id="ARBA00006817"/>
    </source>
</evidence>
<dbReference type="Proteomes" id="UP000199379">
    <property type="component" value="Unassembled WGS sequence"/>
</dbReference>
<proteinExistence type="inferred from homology"/>
<dbReference type="SUPFAM" id="SSF55961">
    <property type="entry name" value="Bet v1-like"/>
    <property type="match status" value="1"/>
</dbReference>
<dbReference type="Pfam" id="PF08327">
    <property type="entry name" value="AHSA1"/>
    <property type="match status" value="1"/>
</dbReference>
<reference evidence="3 4" key="1">
    <citation type="submission" date="2016-10" db="EMBL/GenBank/DDBJ databases">
        <authorList>
            <person name="de Groot N.N."/>
        </authorList>
    </citation>
    <scope>NUCLEOTIDE SEQUENCE [LARGE SCALE GENOMIC DNA]</scope>
    <source>
        <strain evidence="3 4">DSM 29340</strain>
    </source>
</reference>
<dbReference type="EMBL" id="FNYD01000002">
    <property type="protein sequence ID" value="SEI78260.1"/>
    <property type="molecule type" value="Genomic_DNA"/>
</dbReference>
<evidence type="ECO:0000313" key="4">
    <source>
        <dbReference type="Proteomes" id="UP000199379"/>
    </source>
</evidence>